<reference evidence="2 3" key="1">
    <citation type="journal article" date="2018" name="Nat. Ecol. Evol.">
        <title>Pezizomycetes genomes reveal the molecular basis of ectomycorrhizal truffle lifestyle.</title>
        <authorList>
            <person name="Murat C."/>
            <person name="Payen T."/>
            <person name="Noel B."/>
            <person name="Kuo A."/>
            <person name="Morin E."/>
            <person name="Chen J."/>
            <person name="Kohler A."/>
            <person name="Krizsan K."/>
            <person name="Balestrini R."/>
            <person name="Da Silva C."/>
            <person name="Montanini B."/>
            <person name="Hainaut M."/>
            <person name="Levati E."/>
            <person name="Barry K.W."/>
            <person name="Belfiori B."/>
            <person name="Cichocki N."/>
            <person name="Clum A."/>
            <person name="Dockter R.B."/>
            <person name="Fauchery L."/>
            <person name="Guy J."/>
            <person name="Iotti M."/>
            <person name="Le Tacon F."/>
            <person name="Lindquist E.A."/>
            <person name="Lipzen A."/>
            <person name="Malagnac F."/>
            <person name="Mello A."/>
            <person name="Molinier V."/>
            <person name="Miyauchi S."/>
            <person name="Poulain J."/>
            <person name="Riccioni C."/>
            <person name="Rubini A."/>
            <person name="Sitrit Y."/>
            <person name="Splivallo R."/>
            <person name="Traeger S."/>
            <person name="Wang M."/>
            <person name="Zifcakova L."/>
            <person name="Wipf D."/>
            <person name="Zambonelli A."/>
            <person name="Paolocci F."/>
            <person name="Nowrousian M."/>
            <person name="Ottonello S."/>
            <person name="Baldrian P."/>
            <person name="Spatafora J.W."/>
            <person name="Henrissat B."/>
            <person name="Nagy L.G."/>
            <person name="Aury J.M."/>
            <person name="Wincker P."/>
            <person name="Grigoriev I.V."/>
            <person name="Bonfante P."/>
            <person name="Martin F.M."/>
        </authorList>
    </citation>
    <scope>NUCLEOTIDE SEQUENCE [LARGE SCALE GENOMIC DNA]</scope>
    <source>
        <strain evidence="2 3">CCBAS932</strain>
    </source>
</reference>
<sequence>MTFTPMVRHGTGPRYRLFPAPMFSAEANSPMVPSVELIKASHKKEDEHPGLQDEYLGTEDEYTGTESSSSGSAASEGDKESVNSKDRYGTPGEYLETEDEHSATEDNHLGSESHISETGISEDDDDHNNDPDRDVPDRIPATKRARKVAARTATPAAANGGKIAKRGAKDNKSTRTQKRIKAEPSTSDEEREDIDDSAQEVDAAEYNAKRKRSRIDNDDSEPYSSDNALAIFIDGYGFDVPVDPVECFHKVRKHVLKAYRRVAARRGTKKDLAVVLGSGKTEGVGGANGGASDGDGGGKRAAEESTGGDPEEGRKVKEYRAGAVNNGTQGDTLKGGAIARDGERRVRGLSIML</sequence>
<organism evidence="2 3">
    <name type="scientific">Morchella conica CCBAS932</name>
    <dbReference type="NCBI Taxonomy" id="1392247"/>
    <lineage>
        <taxon>Eukaryota</taxon>
        <taxon>Fungi</taxon>
        <taxon>Dikarya</taxon>
        <taxon>Ascomycota</taxon>
        <taxon>Pezizomycotina</taxon>
        <taxon>Pezizomycetes</taxon>
        <taxon>Pezizales</taxon>
        <taxon>Morchellaceae</taxon>
        <taxon>Morchella</taxon>
    </lineage>
</organism>
<evidence type="ECO:0000313" key="2">
    <source>
        <dbReference type="EMBL" id="RPB10686.1"/>
    </source>
</evidence>
<dbReference type="Proteomes" id="UP000277580">
    <property type="component" value="Unassembled WGS sequence"/>
</dbReference>
<dbReference type="EMBL" id="ML119141">
    <property type="protein sequence ID" value="RPB10686.1"/>
    <property type="molecule type" value="Genomic_DNA"/>
</dbReference>
<feature type="region of interest" description="Disordered" evidence="1">
    <location>
        <begin position="38"/>
        <end position="224"/>
    </location>
</feature>
<keyword evidence="3" id="KW-1185">Reference proteome</keyword>
<feature type="compositionally biased region" description="Basic and acidic residues" evidence="1">
    <location>
        <begin position="100"/>
        <end position="115"/>
    </location>
</feature>
<dbReference type="InParanoid" id="A0A3N4KJE5"/>
<evidence type="ECO:0000313" key="3">
    <source>
        <dbReference type="Proteomes" id="UP000277580"/>
    </source>
</evidence>
<feature type="compositionally biased region" description="Gly residues" evidence="1">
    <location>
        <begin position="280"/>
        <end position="295"/>
    </location>
</feature>
<feature type="compositionally biased region" description="Acidic residues" evidence="1">
    <location>
        <begin position="186"/>
        <end position="203"/>
    </location>
</feature>
<evidence type="ECO:0000256" key="1">
    <source>
        <dbReference type="SAM" id="MobiDB-lite"/>
    </source>
</evidence>
<name>A0A3N4KJE5_9PEZI</name>
<accession>A0A3N4KJE5</accession>
<dbReference type="OrthoDB" id="5429514at2759"/>
<proteinExistence type="predicted"/>
<dbReference type="AlphaFoldDB" id="A0A3N4KJE5"/>
<feature type="compositionally biased region" description="Low complexity" evidence="1">
    <location>
        <begin position="64"/>
        <end position="75"/>
    </location>
</feature>
<feature type="compositionally biased region" description="Basic and acidic residues" evidence="1">
    <location>
        <begin position="128"/>
        <end position="137"/>
    </location>
</feature>
<gene>
    <name evidence="2" type="ORF">P167DRAFT_591864</name>
</gene>
<feature type="compositionally biased region" description="Basic and acidic residues" evidence="1">
    <location>
        <begin position="76"/>
        <end position="88"/>
    </location>
</feature>
<protein>
    <submittedName>
        <fullName evidence="2">Uncharacterized protein</fullName>
    </submittedName>
</protein>
<feature type="region of interest" description="Disordered" evidence="1">
    <location>
        <begin position="279"/>
        <end position="315"/>
    </location>
</feature>